<evidence type="ECO:0000256" key="2">
    <source>
        <dbReference type="SAM" id="MobiDB-lite"/>
    </source>
</evidence>
<feature type="region of interest" description="Disordered" evidence="2">
    <location>
        <begin position="161"/>
        <end position="183"/>
    </location>
</feature>
<evidence type="ECO:0000313" key="4">
    <source>
        <dbReference type="Proteomes" id="UP000001876"/>
    </source>
</evidence>
<feature type="compositionally biased region" description="Acidic residues" evidence="2">
    <location>
        <begin position="39"/>
        <end position="49"/>
    </location>
</feature>
<sequence length="364" mass="40795">MVRGLLREIAGVTTLRTMSIAYFDTVTDDVIEALWRRDDDDDDDDDDGGGGEVVEKTKKRAAAPPPPRYARRRPLSLARPLSRALSLSSPPPALITRLELSHLPRVTDAGVRALVDNLPRLTKLRLEDWKTFRNLEWLEITSCPYVKFTHPTVNFLKPPPKLRTLRLSPRSNGGGGGNQKENETTISARDFLQLSEARASPIRTLCLGCRFGYTTTKTNRRGVDGDPGGYRKHAVLDLREVKLEFLTRLELYRCEQVVWPKAFTRLNKRLKTLVVNTHTDGLVLRLRGMTTLRELWICDVRGMTAGEFVALGDLKGLEKLTCGGVVTAELRALCDVVRAACGPTLTTAHFHRCVEYPTDESVFD</sequence>
<feature type="region of interest" description="Disordered" evidence="2">
    <location>
        <begin position="37"/>
        <end position="75"/>
    </location>
</feature>
<dbReference type="InterPro" id="IPR032675">
    <property type="entry name" value="LRR_dom_sf"/>
</dbReference>
<keyword evidence="4" id="KW-1185">Reference proteome</keyword>
<name>C1N252_MICPC</name>
<reference evidence="3 4" key="1">
    <citation type="journal article" date="2009" name="Science">
        <title>Green evolution and dynamic adaptations revealed by genomes of the marine picoeukaryotes Micromonas.</title>
        <authorList>
            <person name="Worden A.Z."/>
            <person name="Lee J.H."/>
            <person name="Mock T."/>
            <person name="Rouze P."/>
            <person name="Simmons M.P."/>
            <person name="Aerts A.L."/>
            <person name="Allen A.E."/>
            <person name="Cuvelier M.L."/>
            <person name="Derelle E."/>
            <person name="Everett M.V."/>
            <person name="Foulon E."/>
            <person name="Grimwood J."/>
            <person name="Gundlach H."/>
            <person name="Henrissat B."/>
            <person name="Napoli C."/>
            <person name="McDonald S.M."/>
            <person name="Parker M.S."/>
            <person name="Rombauts S."/>
            <person name="Salamov A."/>
            <person name="Von Dassow P."/>
            <person name="Badger J.H."/>
            <person name="Coutinho P.M."/>
            <person name="Demir E."/>
            <person name="Dubchak I."/>
            <person name="Gentemann C."/>
            <person name="Eikrem W."/>
            <person name="Gready J.E."/>
            <person name="John U."/>
            <person name="Lanier W."/>
            <person name="Lindquist E.A."/>
            <person name="Lucas S."/>
            <person name="Mayer K.F."/>
            <person name="Moreau H."/>
            <person name="Not F."/>
            <person name="Otillar R."/>
            <person name="Panaud O."/>
            <person name="Pangilinan J."/>
            <person name="Paulsen I."/>
            <person name="Piegu B."/>
            <person name="Poliakov A."/>
            <person name="Robbens S."/>
            <person name="Schmutz J."/>
            <person name="Toulza E."/>
            <person name="Wyss T."/>
            <person name="Zelensky A."/>
            <person name="Zhou K."/>
            <person name="Armbrust E.V."/>
            <person name="Bhattacharya D."/>
            <person name="Goodenough U.W."/>
            <person name="Van de Peer Y."/>
            <person name="Grigoriev I.V."/>
        </authorList>
    </citation>
    <scope>NUCLEOTIDE SEQUENCE [LARGE SCALE GENOMIC DNA]</scope>
    <source>
        <strain evidence="3 4">CCMP1545</strain>
    </source>
</reference>
<accession>C1N252</accession>
<protein>
    <submittedName>
        <fullName evidence="3">Predicted protein</fullName>
    </submittedName>
</protein>
<dbReference type="GeneID" id="9687470"/>
<dbReference type="RefSeq" id="XP_003062030.1">
    <property type="nucleotide sequence ID" value="XM_003061984.1"/>
</dbReference>
<dbReference type="Gene3D" id="3.80.10.10">
    <property type="entry name" value="Ribonuclease Inhibitor"/>
    <property type="match status" value="1"/>
</dbReference>
<dbReference type="EMBL" id="GG663745">
    <property type="protein sequence ID" value="EEH53742.1"/>
    <property type="molecule type" value="Genomic_DNA"/>
</dbReference>
<dbReference type="GO" id="GO:0005930">
    <property type="term" value="C:axoneme"/>
    <property type="evidence" value="ECO:0007669"/>
    <property type="project" value="UniProtKB-SubCell"/>
</dbReference>
<organism evidence="4">
    <name type="scientific">Micromonas pusilla (strain CCMP1545)</name>
    <name type="common">Picoplanktonic green alga</name>
    <dbReference type="NCBI Taxonomy" id="564608"/>
    <lineage>
        <taxon>Eukaryota</taxon>
        <taxon>Viridiplantae</taxon>
        <taxon>Chlorophyta</taxon>
        <taxon>Mamiellophyceae</taxon>
        <taxon>Mamiellales</taxon>
        <taxon>Mamiellaceae</taxon>
        <taxon>Micromonas</taxon>
    </lineage>
</organism>
<proteinExistence type="predicted"/>
<evidence type="ECO:0000256" key="1">
    <source>
        <dbReference type="ARBA" id="ARBA00004430"/>
    </source>
</evidence>
<comment type="subcellular location">
    <subcellularLocation>
        <location evidence="1">Cytoplasm</location>
        <location evidence="1">Cytoskeleton</location>
        <location evidence="1">Cilium axoneme</location>
    </subcellularLocation>
</comment>
<dbReference type="KEGG" id="mpp:MICPUCDRAFT_42001"/>
<dbReference type="Proteomes" id="UP000001876">
    <property type="component" value="Unassembled WGS sequence"/>
</dbReference>
<evidence type="ECO:0000313" key="3">
    <source>
        <dbReference type="EMBL" id="EEH53742.1"/>
    </source>
</evidence>
<dbReference type="OrthoDB" id="10622883at2759"/>
<gene>
    <name evidence="3" type="ORF">MICPUCDRAFT_42001</name>
</gene>
<dbReference type="AlphaFoldDB" id="C1N252"/>
<dbReference type="SUPFAM" id="SSF52047">
    <property type="entry name" value="RNI-like"/>
    <property type="match status" value="1"/>
</dbReference>